<dbReference type="RefSeq" id="XP_044566219.1">
    <property type="nucleotide sequence ID" value="XM_044702652.1"/>
</dbReference>
<dbReference type="VEuPathDB" id="AmoebaDB:NfTy_038500"/>
<sequence>MSLLKSQTIITRHLCGMKGIRKLFQQHHLTTTAITTSCFNHQMMNIGGKGFNTSPSCFGTFHSKRNYSTSGVMHQKYDHSGDNPSHHHHQQNNNSSSLQKKNLPLSHLRVLDLSRVLAGPYCTQLLADLGATVIKIEPPKVGDDTRSWGPPFMKVEGEGNLHENQSGYFQCANRGKKSVTVNLKSKNGQQILHKLVENCDILIENFKVGSLEKFGLDYKSAKAINPNIIYCSITGFGQDSSKSHLPGYDFVMQAMSGVMSITGDQNTPPFKVGVAITDVITGMYAAVGILSKVIEKQRNHSNPENVENSSNNSNDWVDLSLLDCNIAYLVNQATNYLQTNNSPKRIGNRHPNIAPYDLIKCSNGNIVVAVGNDAQFQRFISVLSSKLNSTPFKDLDKFATNAQRVANRKQLLEQIEAITTQFFTKEDLINELNKQEVPCGSVNTVGEALADAQITERNMIWTFEKSGDEEIQQQSAVRTIGNPLRFINEQHEVLNLKQFSSRPPILSEHTEEILKEMIGAKDEEIQAWRKEGTI</sequence>
<gene>
    <name evidence="4" type="ORF">FDP41_012163</name>
</gene>
<dbReference type="OMA" id="IIAGPYC"/>
<dbReference type="InterPro" id="IPR044855">
    <property type="entry name" value="CoA-Trfase_III_dom3_sf"/>
</dbReference>
<dbReference type="GeneID" id="68119378"/>
<feature type="compositionally biased region" description="Basic and acidic residues" evidence="3">
    <location>
        <begin position="75"/>
        <end position="85"/>
    </location>
</feature>
<dbReference type="Gene3D" id="3.30.1540.10">
    <property type="entry name" value="formyl-coa transferase, domain 3"/>
    <property type="match status" value="1"/>
</dbReference>
<proteinExistence type="inferred from homology"/>
<organism evidence="4 5">
    <name type="scientific">Naegleria fowleri</name>
    <name type="common">Brain eating amoeba</name>
    <dbReference type="NCBI Taxonomy" id="5763"/>
    <lineage>
        <taxon>Eukaryota</taxon>
        <taxon>Discoba</taxon>
        <taxon>Heterolobosea</taxon>
        <taxon>Tetramitia</taxon>
        <taxon>Eutetramitia</taxon>
        <taxon>Vahlkampfiidae</taxon>
        <taxon>Naegleria</taxon>
    </lineage>
</organism>
<evidence type="ECO:0000256" key="3">
    <source>
        <dbReference type="SAM" id="MobiDB-lite"/>
    </source>
</evidence>
<dbReference type="GO" id="GO:0008410">
    <property type="term" value="F:CoA-transferase activity"/>
    <property type="evidence" value="ECO:0007669"/>
    <property type="project" value="TreeGrafter"/>
</dbReference>
<evidence type="ECO:0000313" key="4">
    <source>
        <dbReference type="EMBL" id="KAF0981506.1"/>
    </source>
</evidence>
<evidence type="ECO:0000256" key="2">
    <source>
        <dbReference type="ARBA" id="ARBA00022679"/>
    </source>
</evidence>
<dbReference type="VEuPathDB" id="AmoebaDB:NF0046270"/>
<dbReference type="Pfam" id="PF02515">
    <property type="entry name" value="CoA_transf_3"/>
    <property type="match status" value="1"/>
</dbReference>
<reference evidence="4 5" key="1">
    <citation type="journal article" date="2019" name="Sci. Rep.">
        <title>Nanopore sequencing improves the draft genome of the human pathogenic amoeba Naegleria fowleri.</title>
        <authorList>
            <person name="Liechti N."/>
            <person name="Schurch N."/>
            <person name="Bruggmann R."/>
            <person name="Wittwer M."/>
        </authorList>
    </citation>
    <scope>NUCLEOTIDE SEQUENCE [LARGE SCALE GENOMIC DNA]</scope>
    <source>
        <strain evidence="4 5">ATCC 30894</strain>
    </source>
</reference>
<name>A0A6A5C1H0_NAEFO</name>
<dbReference type="OrthoDB" id="5863171at2759"/>
<evidence type="ECO:0000313" key="5">
    <source>
        <dbReference type="Proteomes" id="UP000444721"/>
    </source>
</evidence>
<accession>A0A6A5C1H0</accession>
<comment type="similarity">
    <text evidence="1">Belongs to the CoA-transferase III family.</text>
</comment>
<dbReference type="InterPro" id="IPR023606">
    <property type="entry name" value="CoA-Trfase_III_dom_1_sf"/>
</dbReference>
<evidence type="ECO:0000256" key="1">
    <source>
        <dbReference type="ARBA" id="ARBA00008383"/>
    </source>
</evidence>
<dbReference type="PANTHER" id="PTHR48207:SF3">
    <property type="entry name" value="SUCCINATE--HYDROXYMETHYLGLUTARATE COA-TRANSFERASE"/>
    <property type="match status" value="1"/>
</dbReference>
<dbReference type="Proteomes" id="UP000444721">
    <property type="component" value="Unassembled WGS sequence"/>
</dbReference>
<dbReference type="InterPro" id="IPR003673">
    <property type="entry name" value="CoA-Trfase_fam_III"/>
</dbReference>
<dbReference type="EMBL" id="VFQX01000013">
    <property type="protein sequence ID" value="KAF0981506.1"/>
    <property type="molecule type" value="Genomic_DNA"/>
</dbReference>
<dbReference type="Gene3D" id="3.40.50.10540">
    <property type="entry name" value="Crotonobetainyl-coa:carnitine coa-transferase, domain 1"/>
    <property type="match status" value="1"/>
</dbReference>
<feature type="region of interest" description="Disordered" evidence="3">
    <location>
        <begin position="73"/>
        <end position="99"/>
    </location>
</feature>
<dbReference type="AlphaFoldDB" id="A0A6A5C1H0"/>
<comment type="caution">
    <text evidence="4">The sequence shown here is derived from an EMBL/GenBank/DDBJ whole genome shotgun (WGS) entry which is preliminary data.</text>
</comment>
<keyword evidence="5" id="KW-1185">Reference proteome</keyword>
<dbReference type="InterPro" id="IPR050483">
    <property type="entry name" value="CoA-transferase_III_domain"/>
</dbReference>
<dbReference type="SUPFAM" id="SSF89796">
    <property type="entry name" value="CoA-transferase family III (CaiB/BaiF)"/>
    <property type="match status" value="1"/>
</dbReference>
<protein>
    <submittedName>
        <fullName evidence="4">Uncharacterized protein</fullName>
    </submittedName>
</protein>
<dbReference type="VEuPathDB" id="AmoebaDB:FDP41_012163"/>
<dbReference type="PANTHER" id="PTHR48207">
    <property type="entry name" value="SUCCINATE--HYDROXYMETHYLGLUTARATE COA-TRANSFERASE"/>
    <property type="match status" value="1"/>
</dbReference>
<keyword evidence="2" id="KW-0808">Transferase</keyword>